<name>A0A9W4TBW7_9GLOM</name>
<organism evidence="1 2">
    <name type="scientific">Funneliformis geosporum</name>
    <dbReference type="NCBI Taxonomy" id="1117311"/>
    <lineage>
        <taxon>Eukaryota</taxon>
        <taxon>Fungi</taxon>
        <taxon>Fungi incertae sedis</taxon>
        <taxon>Mucoromycota</taxon>
        <taxon>Glomeromycotina</taxon>
        <taxon>Glomeromycetes</taxon>
        <taxon>Glomerales</taxon>
        <taxon>Glomeraceae</taxon>
        <taxon>Funneliformis</taxon>
    </lineage>
</organism>
<evidence type="ECO:0000313" key="2">
    <source>
        <dbReference type="Proteomes" id="UP001153678"/>
    </source>
</evidence>
<dbReference type="Proteomes" id="UP001153678">
    <property type="component" value="Unassembled WGS sequence"/>
</dbReference>
<dbReference type="OrthoDB" id="2382173at2759"/>
<feature type="non-terminal residue" evidence="1">
    <location>
        <position position="68"/>
    </location>
</feature>
<accession>A0A9W4TBW7</accession>
<gene>
    <name evidence="1" type="ORF">FWILDA_LOCUS19007</name>
</gene>
<reference evidence="1" key="1">
    <citation type="submission" date="2022-08" db="EMBL/GenBank/DDBJ databases">
        <authorList>
            <person name="Kallberg Y."/>
            <person name="Tangrot J."/>
            <person name="Rosling A."/>
        </authorList>
    </citation>
    <scope>NUCLEOTIDE SEQUENCE</scope>
    <source>
        <strain evidence="1">Wild A</strain>
    </source>
</reference>
<dbReference type="AlphaFoldDB" id="A0A9W4TBW7"/>
<dbReference type="EMBL" id="CAMKVN010020929">
    <property type="protein sequence ID" value="CAI2199304.1"/>
    <property type="molecule type" value="Genomic_DNA"/>
</dbReference>
<comment type="caution">
    <text evidence="1">The sequence shown here is derived from an EMBL/GenBank/DDBJ whole genome shotgun (WGS) entry which is preliminary data.</text>
</comment>
<keyword evidence="2" id="KW-1185">Reference proteome</keyword>
<protein>
    <submittedName>
        <fullName evidence="1">6440_t:CDS:1</fullName>
    </submittedName>
</protein>
<sequence>AFDHLDDLINSQNPSEYSKTYMKAIMEKVFPNELFSNNSTAYIMAIVFLFLDPHSGTDELNENVEDSD</sequence>
<evidence type="ECO:0000313" key="1">
    <source>
        <dbReference type="EMBL" id="CAI2199304.1"/>
    </source>
</evidence>
<proteinExistence type="predicted"/>